<sequence>MNFEWLLKARDYLRIASHSSGTLKIKVNPAILSSPEFSKLPKFDEMPKGVDDVKVSIFTQTITIRYQPDVIPSALLDELFTADEERGSAILADLQTRLGVSFA</sequence>
<evidence type="ECO:0000313" key="1">
    <source>
        <dbReference type="EMBL" id="SKA66586.1"/>
    </source>
</evidence>
<dbReference type="RefSeq" id="WP_078683948.1">
    <property type="nucleotide sequence ID" value="NZ_FUYA01000002.1"/>
</dbReference>
<proteinExistence type="predicted"/>
<dbReference type="Proteomes" id="UP000189733">
    <property type="component" value="Unassembled WGS sequence"/>
</dbReference>
<dbReference type="EMBL" id="FUYA01000002">
    <property type="protein sequence ID" value="SKA66586.1"/>
    <property type="molecule type" value="Genomic_DNA"/>
</dbReference>
<organism evidence="1 2">
    <name type="scientific">Desulfobaculum bizertense DSM 18034</name>
    <dbReference type="NCBI Taxonomy" id="1121442"/>
    <lineage>
        <taxon>Bacteria</taxon>
        <taxon>Pseudomonadati</taxon>
        <taxon>Thermodesulfobacteriota</taxon>
        <taxon>Desulfovibrionia</taxon>
        <taxon>Desulfovibrionales</taxon>
        <taxon>Desulfovibrionaceae</taxon>
        <taxon>Desulfobaculum</taxon>
    </lineage>
</organism>
<keyword evidence="2" id="KW-1185">Reference proteome</keyword>
<name>A0A1T4VNR4_9BACT</name>
<reference evidence="1 2" key="1">
    <citation type="submission" date="2017-02" db="EMBL/GenBank/DDBJ databases">
        <authorList>
            <person name="Peterson S.W."/>
        </authorList>
    </citation>
    <scope>NUCLEOTIDE SEQUENCE [LARGE SCALE GENOMIC DNA]</scope>
    <source>
        <strain evidence="1 2">DSM 18034</strain>
    </source>
</reference>
<dbReference type="AlphaFoldDB" id="A0A1T4VNR4"/>
<accession>A0A1T4VNR4</accession>
<protein>
    <submittedName>
        <fullName evidence="1">Uncharacterized protein</fullName>
    </submittedName>
</protein>
<evidence type="ECO:0000313" key="2">
    <source>
        <dbReference type="Proteomes" id="UP000189733"/>
    </source>
</evidence>
<dbReference type="STRING" id="1121442.SAMN02745702_00625"/>
<dbReference type="OrthoDB" id="9131875at2"/>
<gene>
    <name evidence="1" type="ORF">SAMN02745702_00625</name>
</gene>